<reference evidence="3" key="1">
    <citation type="journal article" date="2019" name="Int. J. Syst. Evol. Microbiol.">
        <title>The Global Catalogue of Microorganisms (GCM) 10K type strain sequencing project: providing services to taxonomists for standard genome sequencing and annotation.</title>
        <authorList>
            <consortium name="The Broad Institute Genomics Platform"/>
            <consortium name="The Broad Institute Genome Sequencing Center for Infectious Disease"/>
            <person name="Wu L."/>
            <person name="Ma J."/>
        </authorList>
    </citation>
    <scope>NUCLEOTIDE SEQUENCE [LARGE SCALE GENOMIC DNA]</scope>
    <source>
        <strain evidence="3">ZS-22-S1</strain>
    </source>
</reference>
<gene>
    <name evidence="2" type="ORF">ACFPCV_34510</name>
</gene>
<comment type="caution">
    <text evidence="2">The sequence shown here is derived from an EMBL/GenBank/DDBJ whole genome shotgun (WGS) entry which is preliminary data.</text>
</comment>
<evidence type="ECO:0000313" key="3">
    <source>
        <dbReference type="Proteomes" id="UP001595859"/>
    </source>
</evidence>
<name>A0ABV9SFD8_9PSEU</name>
<protein>
    <submittedName>
        <fullName evidence="2">DUF5691 domain-containing protein</fullName>
    </submittedName>
</protein>
<evidence type="ECO:0000313" key="2">
    <source>
        <dbReference type="EMBL" id="MFC4858639.1"/>
    </source>
</evidence>
<dbReference type="RefSeq" id="WP_378061239.1">
    <property type="nucleotide sequence ID" value="NZ_JBHSIS010000023.1"/>
</dbReference>
<proteinExistence type="predicted"/>
<evidence type="ECO:0000256" key="1">
    <source>
        <dbReference type="SAM" id="MobiDB-lite"/>
    </source>
</evidence>
<organism evidence="2 3">
    <name type="scientific">Actinophytocola glycyrrhizae</name>
    <dbReference type="NCBI Taxonomy" id="2044873"/>
    <lineage>
        <taxon>Bacteria</taxon>
        <taxon>Bacillati</taxon>
        <taxon>Actinomycetota</taxon>
        <taxon>Actinomycetes</taxon>
        <taxon>Pseudonocardiales</taxon>
        <taxon>Pseudonocardiaceae</taxon>
    </lineage>
</organism>
<dbReference type="Proteomes" id="UP001595859">
    <property type="component" value="Unassembled WGS sequence"/>
</dbReference>
<dbReference type="EMBL" id="JBHSIS010000023">
    <property type="protein sequence ID" value="MFC4858639.1"/>
    <property type="molecule type" value="Genomic_DNA"/>
</dbReference>
<dbReference type="InterPro" id="IPR043746">
    <property type="entry name" value="DUF5691"/>
</dbReference>
<dbReference type="Pfam" id="PF18944">
    <property type="entry name" value="DUF5691"/>
    <property type="match status" value="1"/>
</dbReference>
<feature type="region of interest" description="Disordered" evidence="1">
    <location>
        <begin position="277"/>
        <end position="296"/>
    </location>
</feature>
<accession>A0ABV9SFD8</accession>
<feature type="compositionally biased region" description="Basic and acidic residues" evidence="1">
    <location>
        <begin position="286"/>
        <end position="296"/>
    </location>
</feature>
<sequence length="471" mass="50667">MSDWDDLLGTALVGTSRRGFSLDRLGVPGAGEVHADGAEAQLLAAAALAAGYRRAGWVPPVWRGTPAPPAGPDDRTECTPAAAQLLELLLNRTIRVEGGTDLLVLHWLTAARAAGQRPPHPMVVDLLRFGTANTASRALVRDVVGPRGAWLARFNPAWRWAATVPPADVVERFATATRADRLALLADLRATEPDFARTLVADTWDDEQAATRAGLLDTFHIGLSDRDEPLLERALDDRAASVRAAAAAMLDRLPSSARAARMAERAARLVTTGKGRTVELPDEPDAAARRDGVTDHREPGYGRAASWLIQILAATPLSTWDPELIDDADQAVLIGWTKAALRQRDQEWLAALARHQPGPELIGALTPEVATEILADQKKLDARFGGLLAAARGPWPAGFSTTLVDRMRAQRAENVLQLAASALAEHLHPSALAAVEAWLLTLDAERKPARRVLRGLAHALTIRATIDQEFP</sequence>
<keyword evidence="3" id="KW-1185">Reference proteome</keyword>